<dbReference type="Proteomes" id="UP000828941">
    <property type="component" value="Chromosome 1"/>
</dbReference>
<protein>
    <submittedName>
        <fullName evidence="1">Uncharacterized protein</fullName>
    </submittedName>
</protein>
<dbReference type="EMBL" id="CM039426">
    <property type="protein sequence ID" value="KAI4357971.1"/>
    <property type="molecule type" value="Genomic_DNA"/>
</dbReference>
<accession>A0ACB9QAS5</accession>
<name>A0ACB9QAS5_BAUVA</name>
<organism evidence="1 2">
    <name type="scientific">Bauhinia variegata</name>
    <name type="common">Purple orchid tree</name>
    <name type="synonym">Phanera variegata</name>
    <dbReference type="NCBI Taxonomy" id="167791"/>
    <lineage>
        <taxon>Eukaryota</taxon>
        <taxon>Viridiplantae</taxon>
        <taxon>Streptophyta</taxon>
        <taxon>Embryophyta</taxon>
        <taxon>Tracheophyta</taxon>
        <taxon>Spermatophyta</taxon>
        <taxon>Magnoliopsida</taxon>
        <taxon>eudicotyledons</taxon>
        <taxon>Gunneridae</taxon>
        <taxon>Pentapetalae</taxon>
        <taxon>rosids</taxon>
        <taxon>fabids</taxon>
        <taxon>Fabales</taxon>
        <taxon>Fabaceae</taxon>
        <taxon>Cercidoideae</taxon>
        <taxon>Cercideae</taxon>
        <taxon>Bauhiniinae</taxon>
        <taxon>Bauhinia</taxon>
    </lineage>
</organism>
<sequence length="93" mass="10871">MFSLSIFEVSTRCPNWGRAGFELYQLESIETSNHAVKHTKFQTYWLSNFKSMHEMLGGAAQSIKVCRLHYPYWSLAETSNYMQNMIDQIQQSP</sequence>
<keyword evidence="2" id="KW-1185">Reference proteome</keyword>
<reference evidence="1 2" key="1">
    <citation type="journal article" date="2022" name="DNA Res.">
        <title>Chromosomal-level genome assembly of the orchid tree Bauhinia variegata (Leguminosae; Cercidoideae) supports the allotetraploid origin hypothesis of Bauhinia.</title>
        <authorList>
            <person name="Zhong Y."/>
            <person name="Chen Y."/>
            <person name="Zheng D."/>
            <person name="Pang J."/>
            <person name="Liu Y."/>
            <person name="Luo S."/>
            <person name="Meng S."/>
            <person name="Qian L."/>
            <person name="Wei D."/>
            <person name="Dai S."/>
            <person name="Zhou R."/>
        </authorList>
    </citation>
    <scope>NUCLEOTIDE SEQUENCE [LARGE SCALE GENOMIC DNA]</scope>
    <source>
        <strain evidence="1">BV-YZ2020</strain>
    </source>
</reference>
<comment type="caution">
    <text evidence="1">The sequence shown here is derived from an EMBL/GenBank/DDBJ whole genome shotgun (WGS) entry which is preliminary data.</text>
</comment>
<evidence type="ECO:0000313" key="2">
    <source>
        <dbReference type="Proteomes" id="UP000828941"/>
    </source>
</evidence>
<gene>
    <name evidence="1" type="ORF">L6164_001883</name>
</gene>
<proteinExistence type="predicted"/>
<evidence type="ECO:0000313" key="1">
    <source>
        <dbReference type="EMBL" id="KAI4357971.1"/>
    </source>
</evidence>